<dbReference type="RefSeq" id="WP_137328166.1">
    <property type="nucleotide sequence ID" value="NZ_CP040058.1"/>
</dbReference>
<keyword evidence="6 8" id="KW-0472">Membrane</keyword>
<dbReference type="InterPro" id="IPR022929">
    <property type="entry name" value="Put_MntP"/>
</dbReference>
<protein>
    <recommendedName>
        <fullName evidence="8">Putative manganese efflux pump MntP</fullName>
    </recommendedName>
</protein>
<dbReference type="Proteomes" id="UP000298653">
    <property type="component" value="Chromosome"/>
</dbReference>
<feature type="transmembrane region" description="Helical" evidence="8">
    <location>
        <begin position="134"/>
        <end position="154"/>
    </location>
</feature>
<dbReference type="HAMAP" id="MF_01521">
    <property type="entry name" value="MntP_pump"/>
    <property type="match status" value="1"/>
</dbReference>
<feature type="transmembrane region" description="Helical" evidence="8">
    <location>
        <begin position="68"/>
        <end position="85"/>
    </location>
</feature>
<keyword evidence="5 8" id="KW-0406">Ion transport</keyword>
<keyword evidence="3 8" id="KW-0812">Transmembrane</keyword>
<proteinExistence type="inferred from homology"/>
<evidence type="ECO:0000256" key="5">
    <source>
        <dbReference type="ARBA" id="ARBA00023065"/>
    </source>
</evidence>
<dbReference type="GO" id="GO:0005886">
    <property type="term" value="C:plasma membrane"/>
    <property type="evidence" value="ECO:0007669"/>
    <property type="project" value="UniProtKB-SubCell"/>
</dbReference>
<evidence type="ECO:0000256" key="1">
    <source>
        <dbReference type="ARBA" id="ARBA00022448"/>
    </source>
</evidence>
<feature type="transmembrane region" description="Helical" evidence="8">
    <location>
        <begin position="106"/>
        <end position="128"/>
    </location>
</feature>
<evidence type="ECO:0000256" key="7">
    <source>
        <dbReference type="ARBA" id="ARBA00023211"/>
    </source>
</evidence>
<keyword evidence="7 8" id="KW-0464">Manganese</keyword>
<evidence type="ECO:0000256" key="2">
    <source>
        <dbReference type="ARBA" id="ARBA00022475"/>
    </source>
</evidence>
<keyword evidence="10" id="KW-1185">Reference proteome</keyword>
<dbReference type="PANTHER" id="PTHR35529">
    <property type="entry name" value="MANGANESE EFFLUX PUMP MNTP-RELATED"/>
    <property type="match status" value="1"/>
</dbReference>
<comment type="similarity">
    <text evidence="8">Belongs to the MntP (TC 9.B.29) family.</text>
</comment>
<feature type="transmembrane region" description="Helical" evidence="8">
    <location>
        <begin position="6"/>
        <end position="24"/>
    </location>
</feature>
<organism evidence="9 10">
    <name type="scientific">Anaerostipes rhamnosivorans</name>
    <dbReference type="NCBI Taxonomy" id="1229621"/>
    <lineage>
        <taxon>Bacteria</taxon>
        <taxon>Bacillati</taxon>
        <taxon>Bacillota</taxon>
        <taxon>Clostridia</taxon>
        <taxon>Lachnospirales</taxon>
        <taxon>Lachnospiraceae</taxon>
        <taxon>Anaerostipes</taxon>
    </lineage>
</organism>
<keyword evidence="4 8" id="KW-1133">Transmembrane helix</keyword>
<feature type="transmembrane region" description="Helical" evidence="8">
    <location>
        <begin position="36"/>
        <end position="56"/>
    </location>
</feature>
<comment type="subcellular location">
    <subcellularLocation>
        <location evidence="8">Cell membrane</location>
        <topology evidence="8">Multi-pass membrane protein</topology>
    </subcellularLocation>
</comment>
<dbReference type="InterPro" id="IPR003810">
    <property type="entry name" value="Mntp/YtaF"/>
</dbReference>
<evidence type="ECO:0000313" key="9">
    <source>
        <dbReference type="EMBL" id="QCP34652.1"/>
    </source>
</evidence>
<evidence type="ECO:0000256" key="6">
    <source>
        <dbReference type="ARBA" id="ARBA00023136"/>
    </source>
</evidence>
<dbReference type="AlphaFoldDB" id="A0A4P8IAK6"/>
<gene>
    <name evidence="8" type="primary">mntP</name>
    <name evidence="9" type="ORF">AR1Y2_1198</name>
</gene>
<dbReference type="EMBL" id="CP040058">
    <property type="protein sequence ID" value="QCP34652.1"/>
    <property type="molecule type" value="Genomic_DNA"/>
</dbReference>
<comment type="function">
    <text evidence="8">Probably functions as a manganese efflux pump.</text>
</comment>
<dbReference type="Pfam" id="PF02659">
    <property type="entry name" value="Mntp"/>
    <property type="match status" value="1"/>
</dbReference>
<evidence type="ECO:0000256" key="8">
    <source>
        <dbReference type="HAMAP-Rule" id="MF_01521"/>
    </source>
</evidence>
<dbReference type="PANTHER" id="PTHR35529:SF1">
    <property type="entry name" value="MANGANESE EFFLUX PUMP MNTP-RELATED"/>
    <property type="match status" value="1"/>
</dbReference>
<dbReference type="KEGG" id="arf:AR1Y2_1198"/>
<keyword evidence="2 8" id="KW-1003">Cell membrane</keyword>
<keyword evidence="1 8" id="KW-0813">Transport</keyword>
<reference evidence="9 10" key="1">
    <citation type="submission" date="2019-05" db="EMBL/GenBank/DDBJ databases">
        <title>Complete genome sequencing of Anaerostipes rhamnosivorans.</title>
        <authorList>
            <person name="Bui T.P.N."/>
            <person name="de Vos W.M."/>
        </authorList>
    </citation>
    <scope>NUCLEOTIDE SEQUENCE [LARGE SCALE GENOMIC DNA]</scope>
    <source>
        <strain evidence="9 10">1y2</strain>
    </source>
</reference>
<dbReference type="OrthoDB" id="9811590at2"/>
<evidence type="ECO:0000256" key="4">
    <source>
        <dbReference type="ARBA" id="ARBA00022989"/>
    </source>
</evidence>
<sequence length="186" mass="19865">MNIIEIVMIGIGLSMDAFAVSVGKGLGMGKIRKNEAFWIALFFGGFQALMPVAGYLAGKQFAGNIMQIDHWIAFVLLVMIGFNMLKEGISGSDDDDSESSFSFRELLVLAVATSIDALAVGVTFSFLNVNLAEAVTVIGCITFAISLAGVVIGSMFGDRLKDKAEIMGGLILIVLGCKILIQHLFF</sequence>
<evidence type="ECO:0000256" key="3">
    <source>
        <dbReference type="ARBA" id="ARBA00022692"/>
    </source>
</evidence>
<accession>A0A4P8IAK6</accession>
<dbReference type="GO" id="GO:0005384">
    <property type="term" value="F:manganese ion transmembrane transporter activity"/>
    <property type="evidence" value="ECO:0007669"/>
    <property type="project" value="UniProtKB-UniRule"/>
</dbReference>
<evidence type="ECO:0000313" key="10">
    <source>
        <dbReference type="Proteomes" id="UP000298653"/>
    </source>
</evidence>
<name>A0A4P8IAK6_9FIRM</name>
<feature type="transmembrane region" description="Helical" evidence="8">
    <location>
        <begin position="166"/>
        <end position="185"/>
    </location>
</feature>